<protein>
    <recommendedName>
        <fullName evidence="4">DUF1120 domain-containing protein</fullName>
    </recommendedName>
</protein>
<dbReference type="AlphaFoldDB" id="A0A0X7K980"/>
<dbReference type="OrthoDB" id="6602106at2"/>
<name>A0A0X7K980_9PSED</name>
<dbReference type="EMBL" id="LRMR01000008">
    <property type="protein sequence ID" value="KWU51290.1"/>
    <property type="molecule type" value="Genomic_DNA"/>
</dbReference>
<proteinExistence type="predicted"/>
<comment type="caution">
    <text evidence="2">The sequence shown here is derived from an EMBL/GenBank/DDBJ whole genome shotgun (WGS) entry which is preliminary data.</text>
</comment>
<evidence type="ECO:0008006" key="4">
    <source>
        <dbReference type="Google" id="ProtNLM"/>
    </source>
</evidence>
<dbReference type="Pfam" id="PF06551">
    <property type="entry name" value="DUF1120"/>
    <property type="match status" value="1"/>
</dbReference>
<gene>
    <name evidence="2" type="ORF">AWV77_08600</name>
</gene>
<dbReference type="RefSeq" id="WP_060753849.1">
    <property type="nucleotide sequence ID" value="NZ_CP087111.1"/>
</dbReference>
<feature type="chain" id="PRO_5007064217" description="DUF1120 domain-containing protein" evidence="1">
    <location>
        <begin position="23"/>
        <end position="212"/>
    </location>
</feature>
<sequence length="212" mass="22607">MKASFAALAGSVLLLTCPWALAASSVDLTVKGSITPSACVPTLSQDGTVDYGKIASKDLSVDNSTELPRATLQLNVSCEAATLFALNGKDNRLGSAHFFLDHNYGLGLINGNEKLGSYSIDLLNPISEVVVYPLFSFDQGQSWLMNSSGSYMGHRYWNAFSDTLGSGPHFPTALRSVTVDLSITTHIAPTRTLTLNEEVPLDGSASLDVLYL</sequence>
<reference evidence="3" key="1">
    <citation type="submission" date="2016-01" db="EMBL/GenBank/DDBJ databases">
        <authorList>
            <person name="Gamez R.M."/>
            <person name="Rodriguez F."/>
            <person name="Bernal J.F."/>
            <person name="Agarwala R."/>
            <person name="Landsman D."/>
            <person name="Marino-Ramirez L."/>
        </authorList>
    </citation>
    <scope>NUCLEOTIDE SEQUENCE [LARGE SCALE GENOMIC DNA]</scope>
    <source>
        <strain evidence="3">Ps006</strain>
    </source>
</reference>
<organism evidence="2 3">
    <name type="scientific">Pseudomonas palleroniana</name>
    <dbReference type="NCBI Taxonomy" id="191390"/>
    <lineage>
        <taxon>Bacteria</taxon>
        <taxon>Pseudomonadati</taxon>
        <taxon>Pseudomonadota</taxon>
        <taxon>Gammaproteobacteria</taxon>
        <taxon>Pseudomonadales</taxon>
        <taxon>Pseudomonadaceae</taxon>
        <taxon>Pseudomonas</taxon>
    </lineage>
</organism>
<evidence type="ECO:0000313" key="3">
    <source>
        <dbReference type="Proteomes" id="UP000067111"/>
    </source>
</evidence>
<accession>A0A0X7K980</accession>
<dbReference type="InterPro" id="IPR010546">
    <property type="entry name" value="DUF1120"/>
</dbReference>
<dbReference type="Proteomes" id="UP000067111">
    <property type="component" value="Unassembled WGS sequence"/>
</dbReference>
<feature type="signal peptide" evidence="1">
    <location>
        <begin position="1"/>
        <end position="22"/>
    </location>
</feature>
<keyword evidence="1" id="KW-0732">Signal</keyword>
<evidence type="ECO:0000313" key="2">
    <source>
        <dbReference type="EMBL" id="KWU51290.1"/>
    </source>
</evidence>
<evidence type="ECO:0000256" key="1">
    <source>
        <dbReference type="SAM" id="SignalP"/>
    </source>
</evidence>
<dbReference type="GeneID" id="97923379"/>